<dbReference type="STRING" id="1121919.SAMN02745975_01060"/>
<keyword evidence="1" id="KW-0472">Membrane</keyword>
<keyword evidence="1" id="KW-1133">Transmembrane helix</keyword>
<accession>A0A1M6FR67</accession>
<dbReference type="RefSeq" id="WP_190014222.1">
    <property type="nucleotide sequence ID" value="NZ_FQZV01000012.1"/>
</dbReference>
<keyword evidence="1" id="KW-0812">Transmembrane</keyword>
<feature type="transmembrane region" description="Helical" evidence="1">
    <location>
        <begin position="37"/>
        <end position="54"/>
    </location>
</feature>
<evidence type="ECO:0000313" key="2">
    <source>
        <dbReference type="EMBL" id="SHJ00164.1"/>
    </source>
</evidence>
<sequence length="71" mass="7683">MINVIWFLLLAAGIIVGAVNGNMDAVTEAAINSAKTGVDLSLGLIGVMALWLGIMKMKQPLELSLIWWPCW</sequence>
<dbReference type="AlphaFoldDB" id="A0A1M6FR67"/>
<dbReference type="Proteomes" id="UP000184536">
    <property type="component" value="Unassembled WGS sequence"/>
</dbReference>
<proteinExistence type="predicted"/>
<reference evidence="3" key="1">
    <citation type="submission" date="2016-11" db="EMBL/GenBank/DDBJ databases">
        <authorList>
            <person name="Varghese N."/>
            <person name="Submissions S."/>
        </authorList>
    </citation>
    <scope>NUCLEOTIDE SEQUENCE [LARGE SCALE GENOMIC DNA]</scope>
    <source>
        <strain evidence="3">DSM 17957</strain>
    </source>
</reference>
<gene>
    <name evidence="2" type="ORF">SAMN02745975_01060</name>
</gene>
<evidence type="ECO:0000313" key="3">
    <source>
        <dbReference type="Proteomes" id="UP000184536"/>
    </source>
</evidence>
<protein>
    <submittedName>
        <fullName evidence="2">Spore maturation protein A</fullName>
    </submittedName>
</protein>
<evidence type="ECO:0000256" key="1">
    <source>
        <dbReference type="SAM" id="Phobius"/>
    </source>
</evidence>
<name>A0A1M6FR67_9FIRM</name>
<organism evidence="2 3">
    <name type="scientific">Geosporobacter subterraneus DSM 17957</name>
    <dbReference type="NCBI Taxonomy" id="1121919"/>
    <lineage>
        <taxon>Bacteria</taxon>
        <taxon>Bacillati</taxon>
        <taxon>Bacillota</taxon>
        <taxon>Clostridia</taxon>
        <taxon>Peptostreptococcales</taxon>
        <taxon>Thermotaleaceae</taxon>
        <taxon>Geosporobacter</taxon>
    </lineage>
</organism>
<keyword evidence="3" id="KW-1185">Reference proteome</keyword>
<dbReference type="EMBL" id="FQZV01000012">
    <property type="protein sequence ID" value="SHJ00164.1"/>
    <property type="molecule type" value="Genomic_DNA"/>
</dbReference>